<keyword evidence="3" id="KW-1185">Reference proteome</keyword>
<dbReference type="SUPFAM" id="SSF51735">
    <property type="entry name" value="NAD(P)-binding Rossmann-fold domains"/>
    <property type="match status" value="1"/>
</dbReference>
<sequence>MSTESLPRRSFLGLEGQHVFITGAAGAIGGEAVREFLDHGCRVTAYDSRPLQLSGIDAERFSRLQLLNGDVGEEESIQSGFKQAQERFGPVNVLIVNSSLEDKTNEYPIWDLPLDEWERNYRVNVRGSFLAIKHFLRCVREYQQTSGAELASPAIVVTETETGTGLAAGKTGLHYALLNTARDEIKQLNSEARINAVTRGPINKTGEIATTPADVARTMAFLASKRASGHISGQSIRVEDNQYSISTKISESKSLATKEPVQSIPQALSKPKRNKIRVAVSIDLDAVSGWLGTSKSHPRSNYSAGFFAARVGVPRLLRMLKKLDIANRCTWFIPGHSVESFPDEVKQVVASGCEVGLHGYAHEGAYQLTPEQERDVLVKCMEIAQKLTGKKPVGYRAPLYQLRESTLDLLEEFGFEYDASLTDHDCHPFFAPRRPPLTPIDFSKPASSWMHPIKECASPPDRRPLVCVPCNYYMEDMTPMQFLPHCDNSQGYVDTRLIENMWRDRFLWIRDNEEEPIFPVLMHPDTSGMAHVIGMLERMLRWLKEWEREGEVEFLQTGEIARWWKEKMLQEGH</sequence>
<dbReference type="GeneID" id="83180184"/>
<dbReference type="InterPro" id="IPR037950">
    <property type="entry name" value="PgdA-like"/>
</dbReference>
<evidence type="ECO:0000313" key="3">
    <source>
        <dbReference type="Proteomes" id="UP001150904"/>
    </source>
</evidence>
<evidence type="ECO:0000313" key="2">
    <source>
        <dbReference type="EMBL" id="KAJ5204942.1"/>
    </source>
</evidence>
<organism evidence="2 3">
    <name type="scientific">Penicillium cinerascens</name>
    <dbReference type="NCBI Taxonomy" id="70096"/>
    <lineage>
        <taxon>Eukaryota</taxon>
        <taxon>Fungi</taxon>
        <taxon>Dikarya</taxon>
        <taxon>Ascomycota</taxon>
        <taxon>Pezizomycotina</taxon>
        <taxon>Eurotiomycetes</taxon>
        <taxon>Eurotiomycetidae</taxon>
        <taxon>Eurotiales</taxon>
        <taxon>Aspergillaceae</taxon>
        <taxon>Penicillium</taxon>
    </lineage>
</organism>
<dbReference type="AlphaFoldDB" id="A0A9W9MP64"/>
<gene>
    <name evidence="2" type="ORF">N7498_005821</name>
</gene>
<evidence type="ECO:0000259" key="1">
    <source>
        <dbReference type="PROSITE" id="PS51677"/>
    </source>
</evidence>
<dbReference type="CDD" id="cd10938">
    <property type="entry name" value="CE4_HpPgdA_like"/>
    <property type="match status" value="1"/>
</dbReference>
<dbReference type="SUPFAM" id="SSF88713">
    <property type="entry name" value="Glycoside hydrolase/deacetylase"/>
    <property type="match status" value="1"/>
</dbReference>
<dbReference type="Gene3D" id="3.20.20.370">
    <property type="entry name" value="Glycoside hydrolase/deacetylase"/>
    <property type="match status" value="1"/>
</dbReference>
<dbReference type="InterPro" id="IPR002347">
    <property type="entry name" value="SDR_fam"/>
</dbReference>
<dbReference type="InterPro" id="IPR036291">
    <property type="entry name" value="NAD(P)-bd_dom_sf"/>
</dbReference>
<protein>
    <recommendedName>
        <fullName evidence="1">NodB homology domain-containing protein</fullName>
    </recommendedName>
</protein>
<dbReference type="Pfam" id="PF00106">
    <property type="entry name" value="adh_short"/>
    <property type="match status" value="1"/>
</dbReference>
<comment type="caution">
    <text evidence="2">The sequence shown here is derived from an EMBL/GenBank/DDBJ whole genome shotgun (WGS) entry which is preliminary data.</text>
</comment>
<proteinExistence type="predicted"/>
<dbReference type="RefSeq" id="XP_058309421.1">
    <property type="nucleotide sequence ID" value="XM_058452883.1"/>
</dbReference>
<dbReference type="CDD" id="cd05233">
    <property type="entry name" value="SDR_c"/>
    <property type="match status" value="1"/>
</dbReference>
<dbReference type="OrthoDB" id="504708at2759"/>
<accession>A0A9W9MP64</accession>
<dbReference type="GO" id="GO:0005975">
    <property type="term" value="P:carbohydrate metabolic process"/>
    <property type="evidence" value="ECO:0007669"/>
    <property type="project" value="InterPro"/>
</dbReference>
<dbReference type="GO" id="GO:0016810">
    <property type="term" value="F:hydrolase activity, acting on carbon-nitrogen (but not peptide) bonds"/>
    <property type="evidence" value="ECO:0007669"/>
    <property type="project" value="InterPro"/>
</dbReference>
<dbReference type="EMBL" id="JAPQKR010000012">
    <property type="protein sequence ID" value="KAJ5204942.1"/>
    <property type="molecule type" value="Genomic_DNA"/>
</dbReference>
<dbReference type="InterPro" id="IPR002509">
    <property type="entry name" value="NODB_dom"/>
</dbReference>
<dbReference type="Gene3D" id="3.40.50.720">
    <property type="entry name" value="NAD(P)-binding Rossmann-like Domain"/>
    <property type="match status" value="1"/>
</dbReference>
<dbReference type="PANTHER" id="PTHR47561">
    <property type="entry name" value="POLYSACCHARIDE DEACETYLASE FAMILY PROTEIN (AFU_ORTHOLOGUE AFUA_6G05030)"/>
    <property type="match status" value="1"/>
</dbReference>
<dbReference type="PANTHER" id="PTHR47561:SF2">
    <property type="entry name" value="HYPOTHETICAL POLYSACCHARIDE DEACETYLASE (EUROFUNG)"/>
    <property type="match status" value="1"/>
</dbReference>
<feature type="domain" description="NodB homology" evidence="1">
    <location>
        <begin position="299"/>
        <end position="555"/>
    </location>
</feature>
<reference evidence="2" key="2">
    <citation type="journal article" date="2023" name="IMA Fungus">
        <title>Comparative genomic study of the Penicillium genus elucidates a diverse pangenome and 15 lateral gene transfer events.</title>
        <authorList>
            <person name="Petersen C."/>
            <person name="Sorensen T."/>
            <person name="Nielsen M.R."/>
            <person name="Sondergaard T.E."/>
            <person name="Sorensen J.L."/>
            <person name="Fitzpatrick D.A."/>
            <person name="Frisvad J.C."/>
            <person name="Nielsen K.L."/>
        </authorList>
    </citation>
    <scope>NUCLEOTIDE SEQUENCE</scope>
    <source>
        <strain evidence="2">IBT 15544</strain>
    </source>
</reference>
<dbReference type="Pfam" id="PF01522">
    <property type="entry name" value="Polysacc_deac_1"/>
    <property type="match status" value="1"/>
</dbReference>
<name>A0A9W9MP64_9EURO</name>
<reference evidence="2" key="1">
    <citation type="submission" date="2022-12" db="EMBL/GenBank/DDBJ databases">
        <authorList>
            <person name="Petersen C."/>
        </authorList>
    </citation>
    <scope>NUCLEOTIDE SEQUENCE</scope>
    <source>
        <strain evidence="2">IBT 15544</strain>
    </source>
</reference>
<dbReference type="InterPro" id="IPR011330">
    <property type="entry name" value="Glyco_hydro/deAcase_b/a-brl"/>
</dbReference>
<dbReference type="PROSITE" id="PS51677">
    <property type="entry name" value="NODB"/>
    <property type="match status" value="1"/>
</dbReference>
<dbReference type="Proteomes" id="UP001150904">
    <property type="component" value="Unassembled WGS sequence"/>
</dbReference>